<feature type="transmembrane region" description="Helical" evidence="1">
    <location>
        <begin position="548"/>
        <end position="568"/>
    </location>
</feature>
<dbReference type="PANTHER" id="PTHR36840:SF1">
    <property type="entry name" value="BLL5714 PROTEIN"/>
    <property type="match status" value="1"/>
</dbReference>
<feature type="transmembrane region" description="Helical" evidence="1">
    <location>
        <begin position="81"/>
        <end position="101"/>
    </location>
</feature>
<feature type="transmembrane region" description="Helical" evidence="1">
    <location>
        <begin position="26"/>
        <end position="44"/>
    </location>
</feature>
<feature type="transmembrane region" description="Helical" evidence="1">
    <location>
        <begin position="292"/>
        <end position="311"/>
    </location>
</feature>
<dbReference type="EMBL" id="JAATEO010000002">
    <property type="protein sequence ID" value="NJP30862.1"/>
    <property type="molecule type" value="Genomic_DNA"/>
</dbReference>
<feature type="transmembrane region" description="Helical" evidence="1">
    <location>
        <begin position="729"/>
        <end position="751"/>
    </location>
</feature>
<feature type="transmembrane region" description="Helical" evidence="1">
    <location>
        <begin position="243"/>
        <end position="265"/>
    </location>
</feature>
<feature type="transmembrane region" description="Helical" evidence="1">
    <location>
        <begin position="150"/>
        <end position="170"/>
    </location>
</feature>
<accession>A0ABX0Z143</accession>
<sequence>MRNPAAAHFGRIHLAGEADRVTRLELFLDLVFVYAFLNVTGVTAEQFNVAGVPRGMLLLVLLWWCWVHYAWLGNTVRLNRGLLPAVTFGLAATLFVMALTVREAFVDRPGGLAGPLVFAAGYVVARGGPLLVAALALRHRPELRRLFRRVWPPAAAGMLLVLASALLPALTDDRLLRDWTRFGLVVLAILIEYGGVYVAGIGAWRLRSIPYWVERHSLIILIGFGETIISVGLSQGAGVAQPVTWPVIAGVLASVLLIGTLWWTYFDIARFAAEQALERVSGARRTRLARDAYSYLHLPMMAGLILVSLGLKHALVQLRIPSEPEALGPVVTYGGVVLYLVGLFAFEVRTLRLFGRSPMLGIALTLALLPIAIGLPVLPQLVLLVAALGVMALSDATVFRHKHWELHAHIDTVSEKGTGVTPKELFLDLVFVYAFLQVSALMSDDPTWSGLLRGLLVLAVLWAAWCTYVWLASSVRSEAAVVRGAIVTVVAVTAVISIAVPQAFADAAGGLSGPVVFVACYGMIRLLALAAIWVASQRRGEMVRRTNVALASAPTLLALALLVVAALVPHPVGDIRHLSPLRVALWMAAIAIDLVVPLVIRPHRWRIWSAPHWADRFSLIVIIGLGEAVIAIGAAVFYSPVSARIIVAAVLGTALLGVLWWLYFGCDAEIAERTLEVRQGVARATLARDAYIYLHLPMIAGIVLVSLGLRKVMGVLGTQPFFVASPPLYPVAHVALFGGMLLFLVADEAFWWRVTRSLRPRRVVTALVVAALAPLAAGLAPLVALSALVGAGLVLVGLEVTRGADLRRSSPPPAEPAETAERW</sequence>
<dbReference type="Proteomes" id="UP000783871">
    <property type="component" value="Unassembled WGS sequence"/>
</dbReference>
<feature type="transmembrane region" description="Helical" evidence="1">
    <location>
        <begin position="358"/>
        <end position="375"/>
    </location>
</feature>
<keyword evidence="1" id="KW-0812">Transmembrane</keyword>
<feature type="transmembrane region" description="Helical" evidence="1">
    <location>
        <begin position="326"/>
        <end position="346"/>
    </location>
</feature>
<feature type="transmembrane region" description="Helical" evidence="1">
    <location>
        <begin position="484"/>
        <end position="504"/>
    </location>
</feature>
<dbReference type="PANTHER" id="PTHR36840">
    <property type="entry name" value="BLL5714 PROTEIN"/>
    <property type="match status" value="1"/>
</dbReference>
<feature type="transmembrane region" description="Helical" evidence="1">
    <location>
        <begin position="619"/>
        <end position="639"/>
    </location>
</feature>
<protein>
    <submittedName>
        <fullName evidence="2">Low temperature requirement protein A</fullName>
    </submittedName>
</protein>
<keyword evidence="3" id="KW-1185">Reference proteome</keyword>
<feature type="transmembrane region" description="Helical" evidence="1">
    <location>
        <begin position="56"/>
        <end position="74"/>
    </location>
</feature>
<feature type="transmembrane region" description="Helical" evidence="1">
    <location>
        <begin position="113"/>
        <end position="138"/>
    </location>
</feature>
<dbReference type="InterPro" id="IPR010640">
    <property type="entry name" value="Low_temperature_requirement_A"/>
</dbReference>
<evidence type="ECO:0000313" key="2">
    <source>
        <dbReference type="EMBL" id="NJP30862.1"/>
    </source>
</evidence>
<keyword evidence="1" id="KW-0472">Membrane</keyword>
<keyword evidence="1" id="KW-1133">Transmembrane helix</keyword>
<comment type="caution">
    <text evidence="2">The sequence shown here is derived from an EMBL/GenBank/DDBJ whole genome shotgun (WGS) entry which is preliminary data.</text>
</comment>
<evidence type="ECO:0000313" key="3">
    <source>
        <dbReference type="Proteomes" id="UP000783871"/>
    </source>
</evidence>
<feature type="transmembrane region" description="Helical" evidence="1">
    <location>
        <begin position="580"/>
        <end position="599"/>
    </location>
</feature>
<feature type="transmembrane region" description="Helical" evidence="1">
    <location>
        <begin position="516"/>
        <end position="536"/>
    </location>
</feature>
<proteinExistence type="predicted"/>
<feature type="transmembrane region" description="Helical" evidence="1">
    <location>
        <begin position="645"/>
        <end position="664"/>
    </location>
</feature>
<feature type="transmembrane region" description="Helical" evidence="1">
    <location>
        <begin position="690"/>
        <end position="709"/>
    </location>
</feature>
<evidence type="ECO:0000256" key="1">
    <source>
        <dbReference type="SAM" id="Phobius"/>
    </source>
</evidence>
<dbReference type="RefSeq" id="WP_167999284.1">
    <property type="nucleotide sequence ID" value="NZ_JAATEO010000002.1"/>
</dbReference>
<feature type="transmembrane region" description="Helical" evidence="1">
    <location>
        <begin position="763"/>
        <end position="796"/>
    </location>
</feature>
<feature type="transmembrane region" description="Helical" evidence="1">
    <location>
        <begin position="218"/>
        <end position="237"/>
    </location>
</feature>
<gene>
    <name evidence="2" type="ORF">HCJ94_02370</name>
</gene>
<feature type="transmembrane region" description="Helical" evidence="1">
    <location>
        <begin position="454"/>
        <end position="472"/>
    </location>
</feature>
<reference evidence="2 3" key="1">
    <citation type="submission" date="2020-03" db="EMBL/GenBank/DDBJ databases">
        <title>WGS of actinomycetes isolated from Thailand.</title>
        <authorList>
            <person name="Thawai C."/>
        </authorList>
    </citation>
    <scope>NUCLEOTIDE SEQUENCE [LARGE SCALE GENOMIC DNA]</scope>
    <source>
        <strain evidence="2 3">HSS6-12</strain>
    </source>
</reference>
<dbReference type="Pfam" id="PF06772">
    <property type="entry name" value="LtrA"/>
    <property type="match status" value="2"/>
</dbReference>
<feature type="transmembrane region" description="Helical" evidence="1">
    <location>
        <begin position="182"/>
        <end position="206"/>
    </location>
</feature>
<organism evidence="2 3">
    <name type="scientific">Micromonospora thermarum</name>
    <dbReference type="NCBI Taxonomy" id="2720024"/>
    <lineage>
        <taxon>Bacteria</taxon>
        <taxon>Bacillati</taxon>
        <taxon>Actinomycetota</taxon>
        <taxon>Actinomycetes</taxon>
        <taxon>Micromonosporales</taxon>
        <taxon>Micromonosporaceae</taxon>
        <taxon>Micromonospora</taxon>
    </lineage>
</organism>
<name>A0ABX0Z143_9ACTN</name>